<evidence type="ECO:0000313" key="8">
    <source>
        <dbReference type="EMBL" id="KAK2725728.1"/>
    </source>
</evidence>
<evidence type="ECO:0000256" key="4">
    <source>
        <dbReference type="ARBA" id="ARBA00022989"/>
    </source>
</evidence>
<accession>A0AA88LBX8</accession>
<keyword evidence="6" id="KW-0675">Receptor</keyword>
<dbReference type="EMBL" id="JAVRJZ010000002">
    <property type="protein sequence ID" value="KAK2725728.1"/>
    <property type="molecule type" value="Genomic_DNA"/>
</dbReference>
<evidence type="ECO:0000256" key="7">
    <source>
        <dbReference type="SAM" id="Phobius"/>
    </source>
</evidence>
<keyword evidence="9" id="KW-1185">Reference proteome</keyword>
<evidence type="ECO:0000256" key="2">
    <source>
        <dbReference type="ARBA" id="ARBA00022475"/>
    </source>
</evidence>
<dbReference type="GO" id="GO:0038023">
    <property type="term" value="F:signaling receptor activity"/>
    <property type="evidence" value="ECO:0007669"/>
    <property type="project" value="UniProtKB-ARBA"/>
</dbReference>
<sequence length="433" mass="49771">MELPEIKIYIEGCEDPNIQPTRRTQNNWLRKHSAYTFRVAENITYYTGILPKWKAKKSPLLYIIPTTVFFSMSAYFSLCLYIFTKGLVYDGKTVAEIVQITPWCFHIVPSLTCNFLLLKNEEKISSLICEWDKVLSGFPTCRNKQFTKLFHKMTVMYIVFTLVSFVGVVIFISETIQSSCIFSSVIGNDPTTRYIIFIVVTIETIHFWILIYFCDIGIGSIYYDLAMNLKDATTYFDHNFFDDRYCVCTRKRRYSNNSSSGQALLLWRRINFVTDLTARWNEIFQWVIAANDATSLAMLCANFYGELKFWKIMPTPSILTYTAHAVMNFLRMLYFNKLCSQLVVESINLQSVVKTKASENWTNIGESDRKAFHMVLAIIQSTPPRATPFGMYSVSPTTLLTMTSIAVTYLIVLLQSPEANFDSTSNCTVPTST</sequence>
<name>A0AA88LBX8_ARTSF</name>
<comment type="caution">
    <text evidence="8">The sequence shown here is derived from an EMBL/GenBank/DDBJ whole genome shotgun (WGS) entry which is preliminary data.</text>
</comment>
<keyword evidence="4 7" id="KW-1133">Transmembrane helix</keyword>
<protein>
    <recommendedName>
        <fullName evidence="10">Gustatory receptor</fullName>
    </recommendedName>
</protein>
<evidence type="ECO:0008006" key="10">
    <source>
        <dbReference type="Google" id="ProtNLM"/>
    </source>
</evidence>
<feature type="transmembrane region" description="Helical" evidence="7">
    <location>
        <begin position="60"/>
        <end position="83"/>
    </location>
</feature>
<evidence type="ECO:0000256" key="5">
    <source>
        <dbReference type="ARBA" id="ARBA00023136"/>
    </source>
</evidence>
<proteinExistence type="predicted"/>
<dbReference type="InterPro" id="IPR013604">
    <property type="entry name" value="7TM_chemorcpt"/>
</dbReference>
<dbReference type="AlphaFoldDB" id="A0AA88LBX8"/>
<dbReference type="PANTHER" id="PTHR21421:SF29">
    <property type="entry name" value="GUSTATORY RECEPTOR 5A FOR TREHALOSE-RELATED"/>
    <property type="match status" value="1"/>
</dbReference>
<organism evidence="8 9">
    <name type="scientific">Artemia franciscana</name>
    <name type="common">Brine shrimp</name>
    <name type="synonym">Artemia sanfranciscana</name>
    <dbReference type="NCBI Taxonomy" id="6661"/>
    <lineage>
        <taxon>Eukaryota</taxon>
        <taxon>Metazoa</taxon>
        <taxon>Ecdysozoa</taxon>
        <taxon>Arthropoda</taxon>
        <taxon>Crustacea</taxon>
        <taxon>Branchiopoda</taxon>
        <taxon>Anostraca</taxon>
        <taxon>Artemiidae</taxon>
        <taxon>Artemia</taxon>
    </lineage>
</organism>
<comment type="subcellular location">
    <subcellularLocation>
        <location evidence="1">Cell membrane</location>
        <topology evidence="1">Multi-pass membrane protein</topology>
    </subcellularLocation>
</comment>
<feature type="transmembrane region" description="Helical" evidence="7">
    <location>
        <begin position="194"/>
        <end position="213"/>
    </location>
</feature>
<feature type="transmembrane region" description="Helical" evidence="7">
    <location>
        <begin position="154"/>
        <end position="173"/>
    </location>
</feature>
<dbReference type="GO" id="GO:0005886">
    <property type="term" value="C:plasma membrane"/>
    <property type="evidence" value="ECO:0007669"/>
    <property type="project" value="UniProtKB-SubCell"/>
</dbReference>
<evidence type="ECO:0000313" key="9">
    <source>
        <dbReference type="Proteomes" id="UP001187531"/>
    </source>
</evidence>
<dbReference type="Pfam" id="PF08395">
    <property type="entry name" value="7tm_7"/>
    <property type="match status" value="1"/>
</dbReference>
<dbReference type="GO" id="GO:0050909">
    <property type="term" value="P:sensory perception of taste"/>
    <property type="evidence" value="ECO:0007669"/>
    <property type="project" value="InterPro"/>
</dbReference>
<evidence type="ECO:0000256" key="1">
    <source>
        <dbReference type="ARBA" id="ARBA00004651"/>
    </source>
</evidence>
<gene>
    <name evidence="8" type="ORF">QYM36_000277</name>
</gene>
<keyword evidence="3 7" id="KW-0812">Transmembrane</keyword>
<dbReference type="Proteomes" id="UP001187531">
    <property type="component" value="Unassembled WGS sequence"/>
</dbReference>
<evidence type="ECO:0000256" key="3">
    <source>
        <dbReference type="ARBA" id="ARBA00022692"/>
    </source>
</evidence>
<keyword evidence="2" id="KW-1003">Cell membrane</keyword>
<keyword evidence="5 7" id="KW-0472">Membrane</keyword>
<reference evidence="8" key="1">
    <citation type="submission" date="2023-07" db="EMBL/GenBank/DDBJ databases">
        <title>Chromosome-level genome assembly of Artemia franciscana.</title>
        <authorList>
            <person name="Jo E."/>
        </authorList>
    </citation>
    <scope>NUCLEOTIDE SEQUENCE</scope>
    <source>
        <tissue evidence="8">Whole body</tissue>
    </source>
</reference>
<evidence type="ECO:0000256" key="6">
    <source>
        <dbReference type="ARBA" id="ARBA00023170"/>
    </source>
</evidence>
<dbReference type="PANTHER" id="PTHR21421">
    <property type="entry name" value="GUSTATORY RECEPTOR"/>
    <property type="match status" value="1"/>
</dbReference>
<dbReference type="GO" id="GO:0051606">
    <property type="term" value="P:detection of stimulus"/>
    <property type="evidence" value="ECO:0007669"/>
    <property type="project" value="UniProtKB-ARBA"/>
</dbReference>